<feature type="domain" description="Fungal lipase-type" evidence="3">
    <location>
        <begin position="114"/>
        <end position="256"/>
    </location>
</feature>
<name>A0AA38L564_9AGAR</name>
<gene>
    <name evidence="4" type="ORF">GGU10DRAFT_163753</name>
</gene>
<evidence type="ECO:0000259" key="3">
    <source>
        <dbReference type="Pfam" id="PF01764"/>
    </source>
</evidence>
<dbReference type="InterPro" id="IPR051299">
    <property type="entry name" value="AB_hydrolase_lip/est"/>
</dbReference>
<evidence type="ECO:0000313" key="5">
    <source>
        <dbReference type="Proteomes" id="UP001163798"/>
    </source>
</evidence>
<keyword evidence="5" id="KW-1185">Reference proteome</keyword>
<reference evidence="4" key="1">
    <citation type="submission" date="2022-08" db="EMBL/GenBank/DDBJ databases">
        <authorList>
            <consortium name="DOE Joint Genome Institute"/>
            <person name="Min B."/>
            <person name="Riley R."/>
            <person name="Sierra-Patev S."/>
            <person name="Naranjo-Ortiz M."/>
            <person name="Looney B."/>
            <person name="Konkel Z."/>
            <person name="Slot J.C."/>
            <person name="Sakamoto Y."/>
            <person name="Steenwyk J.L."/>
            <person name="Rokas A."/>
            <person name="Carro J."/>
            <person name="Camarero S."/>
            <person name="Ferreira P."/>
            <person name="Molpeceres G."/>
            <person name="Ruiz-Duenas F.J."/>
            <person name="Serrano A."/>
            <person name="Henrissat B."/>
            <person name="Drula E."/>
            <person name="Hughes K.W."/>
            <person name="Mata J.L."/>
            <person name="Ishikawa N.K."/>
            <person name="Vargas-Isla R."/>
            <person name="Ushijima S."/>
            <person name="Smith C.A."/>
            <person name="Ahrendt S."/>
            <person name="Andreopoulos W."/>
            <person name="He G."/>
            <person name="Labutti K."/>
            <person name="Lipzen A."/>
            <person name="Ng V."/>
            <person name="Sandor L."/>
            <person name="Barry K."/>
            <person name="Martinez A.T."/>
            <person name="Xiao Y."/>
            <person name="Gibbons J.G."/>
            <person name="Terashima K."/>
            <person name="Hibbett D.S."/>
            <person name="Grigoriev I.V."/>
        </authorList>
    </citation>
    <scope>NUCLEOTIDE SEQUENCE</scope>
    <source>
        <strain evidence="4">TFB10291</strain>
    </source>
</reference>
<evidence type="ECO:0000256" key="2">
    <source>
        <dbReference type="SAM" id="SignalP"/>
    </source>
</evidence>
<evidence type="ECO:0000313" key="4">
    <source>
        <dbReference type="EMBL" id="KAJ3786772.1"/>
    </source>
</evidence>
<feature type="signal peptide" evidence="2">
    <location>
        <begin position="1"/>
        <end position="24"/>
    </location>
</feature>
<dbReference type="CDD" id="cd00519">
    <property type="entry name" value="Lipase_3"/>
    <property type="match status" value="1"/>
</dbReference>
<dbReference type="GO" id="GO:0006629">
    <property type="term" value="P:lipid metabolic process"/>
    <property type="evidence" value="ECO:0007669"/>
    <property type="project" value="InterPro"/>
</dbReference>
<dbReference type="PANTHER" id="PTHR46640:SF3">
    <property type="entry name" value="LIPASE LIH1-RELATED"/>
    <property type="match status" value="1"/>
</dbReference>
<accession>A0AA38L564</accession>
<keyword evidence="1" id="KW-0378">Hydrolase</keyword>
<dbReference type="Pfam" id="PF01764">
    <property type="entry name" value="Lipase_3"/>
    <property type="match status" value="1"/>
</dbReference>
<organism evidence="4 5">
    <name type="scientific">Lentinula aff. detonsa</name>
    <dbReference type="NCBI Taxonomy" id="2804958"/>
    <lineage>
        <taxon>Eukaryota</taxon>
        <taxon>Fungi</taxon>
        <taxon>Dikarya</taxon>
        <taxon>Basidiomycota</taxon>
        <taxon>Agaricomycotina</taxon>
        <taxon>Agaricomycetes</taxon>
        <taxon>Agaricomycetidae</taxon>
        <taxon>Agaricales</taxon>
        <taxon>Marasmiineae</taxon>
        <taxon>Omphalotaceae</taxon>
        <taxon>Lentinula</taxon>
    </lineage>
</organism>
<evidence type="ECO:0000256" key="1">
    <source>
        <dbReference type="ARBA" id="ARBA00022801"/>
    </source>
</evidence>
<keyword evidence="2" id="KW-0732">Signal</keyword>
<protein>
    <submittedName>
        <fullName evidence="4">Alpha/beta-hydrolase</fullName>
    </submittedName>
</protein>
<dbReference type="GO" id="GO:0016787">
    <property type="term" value="F:hydrolase activity"/>
    <property type="evidence" value="ECO:0007669"/>
    <property type="project" value="UniProtKB-KW"/>
</dbReference>
<comment type="caution">
    <text evidence="4">The sequence shown here is derived from an EMBL/GenBank/DDBJ whole genome shotgun (WGS) entry which is preliminary data.</text>
</comment>
<feature type="chain" id="PRO_5041309132" evidence="2">
    <location>
        <begin position="25"/>
        <end position="326"/>
    </location>
</feature>
<dbReference type="SUPFAM" id="SSF53474">
    <property type="entry name" value="alpha/beta-Hydrolases"/>
    <property type="match status" value="1"/>
</dbReference>
<dbReference type="Gene3D" id="3.40.50.1820">
    <property type="entry name" value="alpha/beta hydrolase"/>
    <property type="match status" value="1"/>
</dbReference>
<dbReference type="EMBL" id="MU793306">
    <property type="protein sequence ID" value="KAJ3786772.1"/>
    <property type="molecule type" value="Genomic_DNA"/>
</dbReference>
<sequence>MSLKSTPFLKLVFIFTLLAHSTFAFPTLIPFHHSHDVSSQATTEVDNDFISSKLQRPAMFSRVVYCAKQNVTKWDCGGPCEAIGPDVHVVKWGGNDGLVPSYLIAHDGSTNTIVVAHQGTDSHNFLSELNDLDILHVGLDKSIFKQPAKKVEVHDGFQQAFKGSSKIILAEVKNALATFNSKAVLFTGHSKGATIAILDAIMLHEQLDSSIKQSVVVFGLPRMGNEHWANLVDTTIGTEFIRVSDRKDPVVDLPPRMMDYYHPSGEIHIVDVDKDGQATKVVACPGQENKHCAEGNSIFKEHVSDHSGPYFDDISFGQDACKMKNS</sequence>
<dbReference type="InterPro" id="IPR029058">
    <property type="entry name" value="AB_hydrolase_fold"/>
</dbReference>
<dbReference type="Proteomes" id="UP001163798">
    <property type="component" value="Unassembled WGS sequence"/>
</dbReference>
<dbReference type="InterPro" id="IPR002921">
    <property type="entry name" value="Fungal_lipase-type"/>
</dbReference>
<dbReference type="AlphaFoldDB" id="A0AA38L564"/>
<proteinExistence type="predicted"/>
<dbReference type="PANTHER" id="PTHR46640">
    <property type="entry name" value="TRIACYLGLYCEROL LIPASE, PUTATIVE (AFU_ORTHOLOGUE AFUA_6G06510)-RELATED"/>
    <property type="match status" value="1"/>
</dbReference>